<organism evidence="1">
    <name type="scientific">marine sediment metagenome</name>
    <dbReference type="NCBI Taxonomy" id="412755"/>
    <lineage>
        <taxon>unclassified sequences</taxon>
        <taxon>metagenomes</taxon>
        <taxon>ecological metagenomes</taxon>
    </lineage>
</organism>
<proteinExistence type="predicted"/>
<reference evidence="1" key="1">
    <citation type="journal article" date="2015" name="Nature">
        <title>Complex archaea that bridge the gap between prokaryotes and eukaryotes.</title>
        <authorList>
            <person name="Spang A."/>
            <person name="Saw J.H."/>
            <person name="Jorgensen S.L."/>
            <person name="Zaremba-Niedzwiedzka K."/>
            <person name="Martijn J."/>
            <person name="Lind A.E."/>
            <person name="van Eijk R."/>
            <person name="Schleper C."/>
            <person name="Guy L."/>
            <person name="Ettema T.J."/>
        </authorList>
    </citation>
    <scope>NUCLEOTIDE SEQUENCE</scope>
</reference>
<dbReference type="EMBL" id="LAZR01029538">
    <property type="protein sequence ID" value="KKL59290.1"/>
    <property type="molecule type" value="Genomic_DNA"/>
</dbReference>
<sequence length="27" mass="3003">ASETDDDEDHLNLVRMVPVNDEVGSVF</sequence>
<accession>A0A0F9FPW7</accession>
<protein>
    <submittedName>
        <fullName evidence="1">Uncharacterized protein</fullName>
    </submittedName>
</protein>
<feature type="non-terminal residue" evidence="1">
    <location>
        <position position="1"/>
    </location>
</feature>
<comment type="caution">
    <text evidence="1">The sequence shown here is derived from an EMBL/GenBank/DDBJ whole genome shotgun (WGS) entry which is preliminary data.</text>
</comment>
<gene>
    <name evidence="1" type="ORF">LCGC14_2216850</name>
</gene>
<evidence type="ECO:0000313" key="1">
    <source>
        <dbReference type="EMBL" id="KKL59290.1"/>
    </source>
</evidence>
<dbReference type="AlphaFoldDB" id="A0A0F9FPW7"/>
<name>A0A0F9FPW7_9ZZZZ</name>